<evidence type="ECO:0000256" key="3">
    <source>
        <dbReference type="ARBA" id="ARBA00023125"/>
    </source>
</evidence>
<dbReference type="PROSITE" id="PS51755">
    <property type="entry name" value="OMPR_PHOB"/>
    <property type="match status" value="1"/>
</dbReference>
<dbReference type="EMBL" id="FMCW01000017">
    <property type="protein sequence ID" value="SCE98196.1"/>
    <property type="molecule type" value="Genomic_DNA"/>
</dbReference>
<proteinExistence type="inferred from homology"/>
<dbReference type="InterPro" id="IPR011990">
    <property type="entry name" value="TPR-like_helical_dom_sf"/>
</dbReference>
<evidence type="ECO:0000256" key="6">
    <source>
        <dbReference type="SAM" id="MobiDB-lite"/>
    </source>
</evidence>
<dbReference type="Gene3D" id="1.25.40.10">
    <property type="entry name" value="Tetratricopeptide repeat domain"/>
    <property type="match status" value="1"/>
</dbReference>
<evidence type="ECO:0000256" key="4">
    <source>
        <dbReference type="ARBA" id="ARBA00023163"/>
    </source>
</evidence>
<dbReference type="SUPFAM" id="SSF48452">
    <property type="entry name" value="TPR-like"/>
    <property type="match status" value="1"/>
</dbReference>
<dbReference type="InterPro" id="IPR036388">
    <property type="entry name" value="WH-like_DNA-bd_sf"/>
</dbReference>
<dbReference type="CDD" id="cd15831">
    <property type="entry name" value="BTAD"/>
    <property type="match status" value="1"/>
</dbReference>
<dbReference type="PANTHER" id="PTHR35807:SF1">
    <property type="entry name" value="TRANSCRIPTIONAL REGULATOR REDD"/>
    <property type="match status" value="1"/>
</dbReference>
<dbReference type="InterPro" id="IPR016032">
    <property type="entry name" value="Sig_transdc_resp-reg_C-effctor"/>
</dbReference>
<evidence type="ECO:0000313" key="8">
    <source>
        <dbReference type="EMBL" id="SCE98196.1"/>
    </source>
</evidence>
<reference evidence="8 9" key="1">
    <citation type="submission" date="2016-06" db="EMBL/GenBank/DDBJ databases">
        <authorList>
            <person name="Kjaerup R.B."/>
            <person name="Dalgaard T.S."/>
            <person name="Juul-Madsen H.R."/>
        </authorList>
    </citation>
    <scope>NUCLEOTIDE SEQUENCE [LARGE SCALE GENOMIC DNA]</scope>
    <source>
        <strain evidence="8 9">DSM 45626</strain>
    </source>
</reference>
<keyword evidence="4" id="KW-0804">Transcription</keyword>
<dbReference type="GO" id="GO:0006355">
    <property type="term" value="P:regulation of DNA-templated transcription"/>
    <property type="evidence" value="ECO:0007669"/>
    <property type="project" value="InterPro"/>
</dbReference>
<evidence type="ECO:0000313" key="9">
    <source>
        <dbReference type="Proteomes" id="UP000199375"/>
    </source>
</evidence>
<dbReference type="GO" id="GO:0000160">
    <property type="term" value="P:phosphorelay signal transduction system"/>
    <property type="evidence" value="ECO:0007669"/>
    <property type="project" value="InterPro"/>
</dbReference>
<dbReference type="SMART" id="SM01043">
    <property type="entry name" value="BTAD"/>
    <property type="match status" value="1"/>
</dbReference>
<evidence type="ECO:0000256" key="1">
    <source>
        <dbReference type="ARBA" id="ARBA00005820"/>
    </source>
</evidence>
<evidence type="ECO:0000256" key="2">
    <source>
        <dbReference type="ARBA" id="ARBA00023015"/>
    </source>
</evidence>
<dbReference type="RefSeq" id="WP_256092008.1">
    <property type="nucleotide sequence ID" value="NZ_FMCW01000017.1"/>
</dbReference>
<feature type="DNA-binding region" description="OmpR/PhoB-type" evidence="5">
    <location>
        <begin position="8"/>
        <end position="116"/>
    </location>
</feature>
<feature type="compositionally biased region" description="Basic and acidic residues" evidence="6">
    <location>
        <begin position="286"/>
        <end position="304"/>
    </location>
</feature>
<dbReference type="Proteomes" id="UP000199375">
    <property type="component" value="Unassembled WGS sequence"/>
</dbReference>
<organism evidence="8 9">
    <name type="scientific">Micromonospora haikouensis</name>
    <dbReference type="NCBI Taxonomy" id="686309"/>
    <lineage>
        <taxon>Bacteria</taxon>
        <taxon>Bacillati</taxon>
        <taxon>Actinomycetota</taxon>
        <taxon>Actinomycetes</taxon>
        <taxon>Micromonosporales</taxon>
        <taxon>Micromonosporaceae</taxon>
        <taxon>Micromonospora</taxon>
    </lineage>
</organism>
<dbReference type="InterPro" id="IPR005158">
    <property type="entry name" value="BTAD"/>
</dbReference>
<dbReference type="Pfam" id="PF00486">
    <property type="entry name" value="Trans_reg_C"/>
    <property type="match status" value="1"/>
</dbReference>
<feature type="region of interest" description="Disordered" evidence="6">
    <location>
        <begin position="277"/>
        <end position="304"/>
    </location>
</feature>
<feature type="domain" description="OmpR/PhoB-type" evidence="7">
    <location>
        <begin position="8"/>
        <end position="116"/>
    </location>
</feature>
<dbReference type="InterPro" id="IPR001867">
    <property type="entry name" value="OmpR/PhoB-type_DNA-bd"/>
</dbReference>
<dbReference type="AlphaFoldDB" id="A0A1C4WPI4"/>
<keyword evidence="2" id="KW-0805">Transcription regulation</keyword>
<dbReference type="Pfam" id="PF03704">
    <property type="entry name" value="BTAD"/>
    <property type="match status" value="1"/>
</dbReference>
<dbReference type="GO" id="GO:0003677">
    <property type="term" value="F:DNA binding"/>
    <property type="evidence" value="ECO:0007669"/>
    <property type="project" value="UniProtKB-UniRule"/>
</dbReference>
<dbReference type="SUPFAM" id="SSF46894">
    <property type="entry name" value="C-terminal effector domain of the bipartite response regulators"/>
    <property type="match status" value="1"/>
</dbReference>
<name>A0A1C4WPI4_9ACTN</name>
<sequence>MVETEQMERVAVGGAATARLRVSVLGRLRAWVHGSEIDLGPARQRAVFAVLAARAGRAVGRDELVEAVWGASPPATAVGSVYTYVCGLRRRLQPDPARPPAGDLLTSTPHGYVLRLPGDALDAAVFERWRAEAAAKVAAGDAEGAIGRLGDALRLWHGDPYAGLRAPHLEWERERLTELRLAAAEQWARLLLDRGRDDGLVAELAGLARANCLHEPVHELLIRALHRAGRHADALVVFRRLRRTLREELGVEPGPALRAAYRRVLAACGRPPVRAEAAPASAARGHGRDHPVPFRHDLAPARTA</sequence>
<keyword evidence="3 5" id="KW-0238">DNA-binding</keyword>
<protein>
    <submittedName>
        <fullName evidence="8">DNA-binding transcriptional activator of the SARP family</fullName>
    </submittedName>
</protein>
<comment type="similarity">
    <text evidence="1">Belongs to the AfsR/DnrI/RedD regulatory family.</text>
</comment>
<evidence type="ECO:0000259" key="7">
    <source>
        <dbReference type="PROSITE" id="PS51755"/>
    </source>
</evidence>
<evidence type="ECO:0000256" key="5">
    <source>
        <dbReference type="PROSITE-ProRule" id="PRU01091"/>
    </source>
</evidence>
<dbReference type="SMART" id="SM00862">
    <property type="entry name" value="Trans_reg_C"/>
    <property type="match status" value="1"/>
</dbReference>
<dbReference type="PANTHER" id="PTHR35807">
    <property type="entry name" value="TRANSCRIPTIONAL REGULATOR REDD-RELATED"/>
    <property type="match status" value="1"/>
</dbReference>
<accession>A0A1C4WPI4</accession>
<gene>
    <name evidence="8" type="ORF">GA0070558_11749</name>
</gene>
<dbReference type="InterPro" id="IPR051677">
    <property type="entry name" value="AfsR-DnrI-RedD_regulator"/>
</dbReference>
<dbReference type="Gene3D" id="1.10.10.10">
    <property type="entry name" value="Winged helix-like DNA-binding domain superfamily/Winged helix DNA-binding domain"/>
    <property type="match status" value="1"/>
</dbReference>